<keyword evidence="1" id="KW-1133">Transmembrane helix</keyword>
<organism evidence="2 3">
    <name type="scientific">Dehalogenimonas alkenigignens</name>
    <dbReference type="NCBI Taxonomy" id="1217799"/>
    <lineage>
        <taxon>Bacteria</taxon>
        <taxon>Bacillati</taxon>
        <taxon>Chloroflexota</taxon>
        <taxon>Dehalococcoidia</taxon>
        <taxon>Dehalococcoidales</taxon>
        <taxon>Dehalococcoidaceae</taxon>
        <taxon>Dehalogenimonas</taxon>
    </lineage>
</organism>
<name>A0A0W0GGX3_9CHLR</name>
<proteinExistence type="predicted"/>
<evidence type="ECO:0000256" key="1">
    <source>
        <dbReference type="SAM" id="Phobius"/>
    </source>
</evidence>
<keyword evidence="1" id="KW-0472">Membrane</keyword>
<dbReference type="EMBL" id="LFDV01000002">
    <property type="protein sequence ID" value="KTB47796.1"/>
    <property type="molecule type" value="Genomic_DNA"/>
</dbReference>
<gene>
    <name evidence="2" type="ORF">DEALK_06410</name>
</gene>
<sequence>MKAVSSIQCVLLVFIIATGLLLAFPEPGFAGAPEATKSVLPRITLGGIPEEKSLLGLVIVSVVIVAALLLALWFLMRRGSR</sequence>
<protein>
    <submittedName>
        <fullName evidence="2">Uncharacterized protein</fullName>
    </submittedName>
</protein>
<evidence type="ECO:0000313" key="3">
    <source>
        <dbReference type="Proteomes" id="UP000053947"/>
    </source>
</evidence>
<keyword evidence="1" id="KW-0812">Transmembrane</keyword>
<comment type="caution">
    <text evidence="2">The sequence shown here is derived from an EMBL/GenBank/DDBJ whole genome shotgun (WGS) entry which is preliminary data.</text>
</comment>
<feature type="transmembrane region" description="Helical" evidence="1">
    <location>
        <begin position="54"/>
        <end position="75"/>
    </location>
</feature>
<reference evidence="2 3" key="1">
    <citation type="submission" date="2015-06" db="EMBL/GenBank/DDBJ databases">
        <title>Genome sequence of the organohalide-respiring Dehalogenimonas alkenigignens type strain (IP3-3T).</title>
        <authorList>
            <person name="Key T.A."/>
            <person name="Richmond D.P."/>
            <person name="Bowman K.S."/>
            <person name="Cho Y.-J."/>
            <person name="Chun J."/>
            <person name="da Costa M.S."/>
            <person name="Rainey F.A."/>
            <person name="Moe W.M."/>
        </authorList>
    </citation>
    <scope>NUCLEOTIDE SEQUENCE [LARGE SCALE GENOMIC DNA]</scope>
    <source>
        <strain evidence="2 3">IP3-3</strain>
    </source>
</reference>
<dbReference type="Proteomes" id="UP000053947">
    <property type="component" value="Unassembled WGS sequence"/>
</dbReference>
<evidence type="ECO:0000313" key="2">
    <source>
        <dbReference type="EMBL" id="KTB47796.1"/>
    </source>
</evidence>
<dbReference type="STRING" id="1217799.DEALK_06410"/>
<dbReference type="AlphaFoldDB" id="A0A0W0GGX3"/>
<accession>A0A0W0GGX3</accession>
<keyword evidence="3" id="KW-1185">Reference proteome</keyword>